<evidence type="ECO:0000313" key="2">
    <source>
        <dbReference type="Proteomes" id="UP001501585"/>
    </source>
</evidence>
<sequence length="98" mass="11585">MIVSLQTERGRIEAEESIRGNELLPQVNPDEYPMIGHIDLYGNTIFNRQQMVTLLSEVERLKKESFITQTQQESLELVERMCRMGTRKVHRYLWFLGD</sequence>
<keyword evidence="2" id="KW-1185">Reference proteome</keyword>
<evidence type="ECO:0000313" key="1">
    <source>
        <dbReference type="EMBL" id="GAA1988351.1"/>
    </source>
</evidence>
<accession>A0ABN2SMG9</accession>
<reference evidence="1 2" key="1">
    <citation type="journal article" date="2019" name="Int. J. Syst. Evol. Microbiol.">
        <title>The Global Catalogue of Microorganisms (GCM) 10K type strain sequencing project: providing services to taxonomists for standard genome sequencing and annotation.</title>
        <authorList>
            <consortium name="The Broad Institute Genomics Platform"/>
            <consortium name="The Broad Institute Genome Sequencing Center for Infectious Disease"/>
            <person name="Wu L."/>
            <person name="Ma J."/>
        </authorList>
    </citation>
    <scope>NUCLEOTIDE SEQUENCE [LARGE SCALE GENOMIC DNA]</scope>
    <source>
        <strain evidence="1 2">JCM 15313</strain>
    </source>
</reference>
<comment type="caution">
    <text evidence="1">The sequence shown here is derived from an EMBL/GenBank/DDBJ whole genome shotgun (WGS) entry which is preliminary data.</text>
</comment>
<proteinExistence type="predicted"/>
<protein>
    <submittedName>
        <fullName evidence="1">Uncharacterized protein</fullName>
    </submittedName>
</protein>
<dbReference type="EMBL" id="BAAAPC010000004">
    <property type="protein sequence ID" value="GAA1988351.1"/>
    <property type="molecule type" value="Genomic_DNA"/>
</dbReference>
<dbReference type="Proteomes" id="UP001501585">
    <property type="component" value="Unassembled WGS sequence"/>
</dbReference>
<gene>
    <name evidence="1" type="ORF">GCM10009799_12510</name>
</gene>
<organism evidence="1 2">
    <name type="scientific">Nocardiopsis rhodophaea</name>
    <dbReference type="NCBI Taxonomy" id="280238"/>
    <lineage>
        <taxon>Bacteria</taxon>
        <taxon>Bacillati</taxon>
        <taxon>Actinomycetota</taxon>
        <taxon>Actinomycetes</taxon>
        <taxon>Streptosporangiales</taxon>
        <taxon>Nocardiopsidaceae</taxon>
        <taxon>Nocardiopsis</taxon>
    </lineage>
</organism>
<name>A0ABN2SMG9_9ACTN</name>